<proteinExistence type="predicted"/>
<keyword evidence="2" id="KW-1133">Transmembrane helix</keyword>
<evidence type="ECO:0000256" key="1">
    <source>
        <dbReference type="SAM" id="MobiDB-lite"/>
    </source>
</evidence>
<gene>
    <name evidence="3" type="ORF">ACFFUA_32495</name>
</gene>
<organism evidence="3 4">
    <name type="scientific">Streptomyces heliomycini</name>
    <dbReference type="NCBI Taxonomy" id="284032"/>
    <lineage>
        <taxon>Bacteria</taxon>
        <taxon>Bacillati</taxon>
        <taxon>Actinomycetota</taxon>
        <taxon>Actinomycetes</taxon>
        <taxon>Kitasatosporales</taxon>
        <taxon>Streptomycetaceae</taxon>
        <taxon>Streptomyces</taxon>
    </lineage>
</organism>
<feature type="region of interest" description="Disordered" evidence="1">
    <location>
        <begin position="1"/>
        <end position="31"/>
    </location>
</feature>
<evidence type="ECO:0000313" key="3">
    <source>
        <dbReference type="EMBL" id="MFB9352081.1"/>
    </source>
</evidence>
<feature type="compositionally biased region" description="Gly residues" evidence="1">
    <location>
        <begin position="19"/>
        <end position="28"/>
    </location>
</feature>
<feature type="region of interest" description="Disordered" evidence="1">
    <location>
        <begin position="322"/>
        <end position="496"/>
    </location>
</feature>
<feature type="region of interest" description="Disordered" evidence="1">
    <location>
        <begin position="674"/>
        <end position="703"/>
    </location>
</feature>
<sequence>MSDFQDRNPFPDDPAGPRGPEGGGGATGGSVHQVVFRWDGNHGRQGTGMNAVAHSCDPGRAGELGRELGPLLWVSGAAAARPSVVRTLSRDGDVLLVQRWPTTDRGGRPSTVSHVLIGDRQALGPGRCLGLAYGGWREQATVEQASGRRPRIDCAKLDALAEGRRPGMLELLPGVERALILATAELLRDPAQRVSLLLEEQAPRGWPRRDEVPLVYLGLFLLFGSWLGRPWTFATCDAVDTHPLRLMSVPRWEPDSGGFGPLARVVGRVPDRVRFEHRAAARLVGHLLAHRQAPPGVPQLADGLADGASWSWERRRARLQEILDTSRPSGARSAAPAPRAADPGREVRQDRGDREWYQDEDRNRDREPDHRVDRRVEEEARTTTAPEPPREPYPEPEPRREAYPEPGREAYPEPGPHHEAHPESYQEPDPHHEAYPEASRRPHPHSTSAGRSPAAPPRPLQALRSGVHGPGEPNGPASDDGFPTPVPATSNDHDAHDAHDAYDVLHRELRAYRHREDDGGRRGILTADLRTRSDELLLRELCSGELPPDSVDLVLDELGRADRVEARDPETRHRLCAEVLRNGLYLTPRGPGTEHASRKALVDRAAELFTWAVAPLARDGRHLRDLQELLYRMSRDPDPLTGNWLRRSIVEPANGRPPDLPPVLWSQIVRDAMNRNDRPPSVPPAPRRTAEPPPPAPAPDPPTAVARLTDLINKPGCVTVGACVLLVVIAGFIAAVVLTT</sequence>
<comment type="caution">
    <text evidence="3">The sequence shown here is derived from an EMBL/GenBank/DDBJ whole genome shotgun (WGS) entry which is preliminary data.</text>
</comment>
<keyword evidence="2" id="KW-0472">Membrane</keyword>
<keyword evidence="4" id="KW-1185">Reference proteome</keyword>
<keyword evidence="2" id="KW-0812">Transmembrane</keyword>
<dbReference type="RefSeq" id="WP_380957067.1">
    <property type="nucleotide sequence ID" value="NZ_JBHMDI010000154.1"/>
</dbReference>
<feature type="compositionally biased region" description="Pro residues" evidence="1">
    <location>
        <begin position="680"/>
        <end position="702"/>
    </location>
</feature>
<protein>
    <submittedName>
        <fullName evidence="3">Uncharacterized protein</fullName>
    </submittedName>
</protein>
<accession>A0ABV5LIT9</accession>
<feature type="transmembrane region" description="Helical" evidence="2">
    <location>
        <begin position="718"/>
        <end position="738"/>
    </location>
</feature>
<reference evidence="3 4" key="1">
    <citation type="submission" date="2024-09" db="EMBL/GenBank/DDBJ databases">
        <authorList>
            <person name="Sun Q."/>
            <person name="Mori K."/>
        </authorList>
    </citation>
    <scope>NUCLEOTIDE SEQUENCE [LARGE SCALE GENOMIC DNA]</scope>
    <source>
        <strain evidence="3 4">JCM 9767</strain>
    </source>
</reference>
<evidence type="ECO:0000256" key="2">
    <source>
        <dbReference type="SAM" id="Phobius"/>
    </source>
</evidence>
<dbReference type="Proteomes" id="UP001589753">
    <property type="component" value="Unassembled WGS sequence"/>
</dbReference>
<feature type="compositionally biased region" description="Low complexity" evidence="1">
    <location>
        <begin position="326"/>
        <end position="341"/>
    </location>
</feature>
<evidence type="ECO:0000313" key="4">
    <source>
        <dbReference type="Proteomes" id="UP001589753"/>
    </source>
</evidence>
<feature type="compositionally biased region" description="Basic and acidic residues" evidence="1">
    <location>
        <begin position="342"/>
        <end position="381"/>
    </location>
</feature>
<feature type="compositionally biased region" description="Basic and acidic residues" evidence="1">
    <location>
        <begin position="388"/>
        <end position="440"/>
    </location>
</feature>
<name>A0ABV5LIT9_9ACTN</name>
<dbReference type="EMBL" id="JBHMDI010000154">
    <property type="protein sequence ID" value="MFB9352081.1"/>
    <property type="molecule type" value="Genomic_DNA"/>
</dbReference>
<feature type="compositionally biased region" description="Basic and acidic residues" evidence="1">
    <location>
        <begin position="1"/>
        <end position="10"/>
    </location>
</feature>